<feature type="transmembrane region" description="Helical" evidence="10">
    <location>
        <begin position="74"/>
        <end position="96"/>
    </location>
</feature>
<dbReference type="InterPro" id="IPR001734">
    <property type="entry name" value="Na/solute_symporter"/>
</dbReference>
<dbReference type="PANTHER" id="PTHR48086">
    <property type="entry name" value="SODIUM/PROLINE SYMPORTER-RELATED"/>
    <property type="match status" value="1"/>
</dbReference>
<feature type="transmembrane region" description="Helical" evidence="10">
    <location>
        <begin position="45"/>
        <end position="68"/>
    </location>
</feature>
<name>A0A1A9AA28_9ACTN</name>
<feature type="transmembrane region" description="Helical" evidence="10">
    <location>
        <begin position="439"/>
        <end position="461"/>
    </location>
</feature>
<feature type="transmembrane region" description="Helical" evidence="10">
    <location>
        <begin position="6"/>
        <end position="25"/>
    </location>
</feature>
<dbReference type="PROSITE" id="PS50283">
    <property type="entry name" value="NA_SOLUT_SYMP_3"/>
    <property type="match status" value="1"/>
</dbReference>
<evidence type="ECO:0000256" key="7">
    <source>
        <dbReference type="ARBA" id="ARBA00022989"/>
    </source>
</evidence>
<gene>
    <name evidence="11" type="ORF">GA0070621_4641</name>
</gene>
<evidence type="ECO:0000256" key="2">
    <source>
        <dbReference type="ARBA" id="ARBA00006434"/>
    </source>
</evidence>
<feature type="transmembrane region" description="Helical" evidence="10">
    <location>
        <begin position="154"/>
        <end position="171"/>
    </location>
</feature>
<keyword evidence="8 10" id="KW-0472">Membrane</keyword>
<evidence type="ECO:0000256" key="5">
    <source>
        <dbReference type="ARBA" id="ARBA00022692"/>
    </source>
</evidence>
<comment type="similarity">
    <text evidence="2 9">Belongs to the sodium:solute symporter (SSF) (TC 2.A.21) family.</text>
</comment>
<feature type="transmembrane region" description="Helical" evidence="10">
    <location>
        <begin position="117"/>
        <end position="134"/>
    </location>
</feature>
<dbReference type="GO" id="GO:0005886">
    <property type="term" value="C:plasma membrane"/>
    <property type="evidence" value="ECO:0007669"/>
    <property type="project" value="UniProtKB-SubCell"/>
</dbReference>
<dbReference type="PANTHER" id="PTHR48086:SF6">
    <property type="entry name" value="CATION_ACETATE SYMPORTER ACTP"/>
    <property type="match status" value="1"/>
</dbReference>
<dbReference type="AlphaFoldDB" id="A0A1A9AA28"/>
<feature type="transmembrane region" description="Helical" evidence="10">
    <location>
        <begin position="319"/>
        <end position="338"/>
    </location>
</feature>
<feature type="transmembrane region" description="Helical" evidence="10">
    <location>
        <begin position="183"/>
        <end position="203"/>
    </location>
</feature>
<keyword evidence="4" id="KW-1003">Cell membrane</keyword>
<evidence type="ECO:0000256" key="1">
    <source>
        <dbReference type="ARBA" id="ARBA00004651"/>
    </source>
</evidence>
<evidence type="ECO:0000256" key="10">
    <source>
        <dbReference type="SAM" id="Phobius"/>
    </source>
</evidence>
<evidence type="ECO:0000313" key="12">
    <source>
        <dbReference type="Proteomes" id="UP000198765"/>
    </source>
</evidence>
<evidence type="ECO:0000256" key="8">
    <source>
        <dbReference type="ARBA" id="ARBA00023136"/>
    </source>
</evidence>
<feature type="transmembrane region" description="Helical" evidence="10">
    <location>
        <begin position="505"/>
        <end position="523"/>
    </location>
</feature>
<protein>
    <submittedName>
        <fullName evidence="11">Na+(Or H+)/acetate symporter ActP</fullName>
    </submittedName>
</protein>
<proteinExistence type="inferred from homology"/>
<feature type="transmembrane region" description="Helical" evidence="10">
    <location>
        <begin position="285"/>
        <end position="307"/>
    </location>
</feature>
<dbReference type="CDD" id="cd11480">
    <property type="entry name" value="SLC5sbd_u4"/>
    <property type="match status" value="1"/>
</dbReference>
<dbReference type="Proteomes" id="UP000198765">
    <property type="component" value="Chromosome I"/>
</dbReference>
<evidence type="ECO:0000256" key="3">
    <source>
        <dbReference type="ARBA" id="ARBA00022448"/>
    </source>
</evidence>
<evidence type="ECO:0000256" key="6">
    <source>
        <dbReference type="ARBA" id="ARBA00022847"/>
    </source>
</evidence>
<dbReference type="InterPro" id="IPR050277">
    <property type="entry name" value="Sodium:Solute_Symporter"/>
</dbReference>
<reference evidence="11 12" key="1">
    <citation type="submission" date="2016-06" db="EMBL/GenBank/DDBJ databases">
        <authorList>
            <person name="Kjaerup R.B."/>
            <person name="Dalgaard T.S."/>
            <person name="Juul-Madsen H.R."/>
        </authorList>
    </citation>
    <scope>NUCLEOTIDE SEQUENCE [LARGE SCALE GENOMIC DNA]</scope>
    <source>
        <strain evidence="11 12">DSM 45248</strain>
    </source>
</reference>
<dbReference type="Gene3D" id="1.20.1730.10">
    <property type="entry name" value="Sodium/glucose cotransporter"/>
    <property type="match status" value="1"/>
</dbReference>
<dbReference type="Pfam" id="PF00474">
    <property type="entry name" value="SSF"/>
    <property type="match status" value="2"/>
</dbReference>
<dbReference type="PATRIC" id="fig|299146.4.peg.4792"/>
<keyword evidence="3" id="KW-0813">Transport</keyword>
<dbReference type="GO" id="GO:0015123">
    <property type="term" value="F:acetate transmembrane transporter activity"/>
    <property type="evidence" value="ECO:0007669"/>
    <property type="project" value="TreeGrafter"/>
</dbReference>
<dbReference type="GO" id="GO:0006847">
    <property type="term" value="P:plasma membrane acetate transport"/>
    <property type="evidence" value="ECO:0007669"/>
    <property type="project" value="TreeGrafter"/>
</dbReference>
<accession>A0A1A9AA28</accession>
<keyword evidence="5 10" id="KW-0812">Transmembrane</keyword>
<keyword evidence="7 10" id="KW-1133">Transmembrane helix</keyword>
<evidence type="ECO:0000256" key="9">
    <source>
        <dbReference type="RuleBase" id="RU362091"/>
    </source>
</evidence>
<sequence length="546" mass="56821">MDNEYVVPAIVAVTLVTVGIGFYGLRLARTTSDFLVASRAVSPTWNAAAIGGEYLSAASFLGVAGLILKYGVDVLWYPVGFAAGYLALLLFVAAPLRRSGAFTLPDFCEVRLGSRRLRKLATVFVIFIGWLYLVPQLQGAGLTLATVTGSAYPVGALLVAVVVTANVALGGMRAITFVQAFQYWLKLTALAVPAIFLALHWQADARPAVTPPDGPAFRAATTVVVEHRATLTFPDGDIREVRPGDRLDFAAGDPVPEVSGSAIDATDWLLPDTAEDDDRGLFKTYSLILATFLGTMGLPHVLVRFYTNPDGAAARRTTLVVLALVGLFYLMPTIYGVLGRIYTPQLLVTGQTDAVVVLLPGAVLGDGTAARLLAALVAAGAFAAFLSTSSGLLTSVAGVISTDVLGRGSVPGFRLATVIAGGVPAVLALNVSGLDVSEVVGLAFAVAASSFCPLLVLGIWWRGLTDLGAAAGVLVGGGAAIGAVLLTVLGPPLTGWPATLTTQPAAWTVPLAFTVMVAVSMATRRRLPRDVGTTMLRLHAPEALRL</sequence>
<dbReference type="InterPro" id="IPR038377">
    <property type="entry name" value="Na/Glc_symporter_sf"/>
</dbReference>
<dbReference type="EMBL" id="LT594324">
    <property type="protein sequence ID" value="SBT53027.1"/>
    <property type="molecule type" value="Genomic_DNA"/>
</dbReference>
<dbReference type="RefSeq" id="WP_091199564.1">
    <property type="nucleotide sequence ID" value="NZ_LT594324.1"/>
</dbReference>
<feature type="transmembrane region" description="Helical" evidence="10">
    <location>
        <begin position="473"/>
        <end position="493"/>
    </location>
</feature>
<comment type="subcellular location">
    <subcellularLocation>
        <location evidence="1">Cell membrane</location>
        <topology evidence="1">Multi-pass membrane protein</topology>
    </subcellularLocation>
</comment>
<evidence type="ECO:0000313" key="11">
    <source>
        <dbReference type="EMBL" id="SBT53027.1"/>
    </source>
</evidence>
<organism evidence="11 12">
    <name type="scientific">Micromonospora narathiwatensis</name>
    <dbReference type="NCBI Taxonomy" id="299146"/>
    <lineage>
        <taxon>Bacteria</taxon>
        <taxon>Bacillati</taxon>
        <taxon>Actinomycetota</taxon>
        <taxon>Actinomycetes</taxon>
        <taxon>Micromonosporales</taxon>
        <taxon>Micromonosporaceae</taxon>
        <taxon>Micromonospora</taxon>
    </lineage>
</organism>
<evidence type="ECO:0000256" key="4">
    <source>
        <dbReference type="ARBA" id="ARBA00022475"/>
    </source>
</evidence>
<keyword evidence="12" id="KW-1185">Reference proteome</keyword>
<dbReference type="OrthoDB" id="9764416at2"/>
<feature type="transmembrane region" description="Helical" evidence="10">
    <location>
        <begin position="412"/>
        <end position="433"/>
    </location>
</feature>
<dbReference type="GO" id="GO:0015293">
    <property type="term" value="F:symporter activity"/>
    <property type="evidence" value="ECO:0007669"/>
    <property type="project" value="UniProtKB-KW"/>
</dbReference>
<keyword evidence="6" id="KW-0769">Symport</keyword>
<feature type="transmembrane region" description="Helical" evidence="10">
    <location>
        <begin position="372"/>
        <end position="400"/>
    </location>
</feature>